<evidence type="ECO:0000256" key="1">
    <source>
        <dbReference type="SAM" id="SignalP"/>
    </source>
</evidence>
<accession>C7BVU1</accession>
<protein>
    <submittedName>
        <fullName evidence="2 4">Putative DNA-binding response regulator CreB</fullName>
    </submittedName>
</protein>
<dbReference type="GO" id="GO:0003677">
    <property type="term" value="F:DNA binding"/>
    <property type="evidence" value="ECO:0007669"/>
    <property type="project" value="UniProtKB-KW"/>
</dbReference>
<reference evidence="4" key="4">
    <citation type="submission" date="2017-02" db="UniProtKB">
        <authorList>
            <consortium name="WormBaseParasite"/>
        </authorList>
    </citation>
    <scope>IDENTIFICATION</scope>
</reference>
<dbReference type="Proteomes" id="UP000035642">
    <property type="component" value="Unassembled WGS sequence"/>
</dbReference>
<evidence type="ECO:0000313" key="2">
    <source>
        <dbReference type="EMBL" id="CAR63606.1"/>
    </source>
</evidence>
<feature type="chain" id="PRO_5009951535" evidence="1">
    <location>
        <begin position="22"/>
        <end position="63"/>
    </location>
</feature>
<reference evidence="2" key="1">
    <citation type="submission" date="2008-08" db="EMBL/GenBank/DDBJ databases">
        <authorList>
            <person name="Zhan X.M."/>
        </authorList>
    </citation>
    <scope>NUCLEOTIDE SEQUENCE</scope>
</reference>
<dbReference type="WBParaSite" id="ACAC_0000440101-mRNA-1">
    <property type="protein sequence ID" value="ACAC_0000440101-mRNA-1"/>
    <property type="gene ID" value="ACAC_0000440101"/>
</dbReference>
<name>C7BVU1_ANGCA</name>
<feature type="signal peptide" evidence="1">
    <location>
        <begin position="1"/>
        <end position="21"/>
    </location>
</feature>
<keyword evidence="1" id="KW-0732">Signal</keyword>
<sequence>MLLSSAVVLVLLLSVSQVTVANPPEHLTIPDDEGGVDDYEALGLPKNVVEDIKKILQKMWPWK</sequence>
<evidence type="ECO:0000313" key="3">
    <source>
        <dbReference type="Proteomes" id="UP000035642"/>
    </source>
</evidence>
<keyword evidence="2" id="KW-0238">DNA-binding</keyword>
<organism evidence="2">
    <name type="scientific">Angiostrongylus cantonensis</name>
    <name type="common">Rat lungworm</name>
    <dbReference type="NCBI Taxonomy" id="6313"/>
    <lineage>
        <taxon>Eukaryota</taxon>
        <taxon>Metazoa</taxon>
        <taxon>Ecdysozoa</taxon>
        <taxon>Nematoda</taxon>
        <taxon>Chromadorea</taxon>
        <taxon>Rhabditida</taxon>
        <taxon>Rhabditina</taxon>
        <taxon>Rhabditomorpha</taxon>
        <taxon>Strongyloidea</taxon>
        <taxon>Metastrongylidae</taxon>
        <taxon>Angiostrongylus</taxon>
    </lineage>
</organism>
<dbReference type="AlphaFoldDB" id="C7BVU1"/>
<keyword evidence="3" id="KW-1185">Reference proteome</keyword>
<proteinExistence type="evidence at transcript level"/>
<reference evidence="2" key="2">
    <citation type="journal article" date="2009" name="BMC Mol. Biol.">
        <title>Preliminary molecular characterization of the human pathogen Angiostrongylus cantonensis.</title>
        <authorList>
            <person name="He H."/>
            <person name="Cheng M."/>
            <person name="Yang X."/>
            <person name="Meng J."/>
            <person name="He A."/>
            <person name="Zheng X."/>
            <person name="Li Z."/>
            <person name="Guo P."/>
            <person name="Pan Z."/>
            <person name="Zhan X."/>
        </authorList>
    </citation>
    <scope>NUCLEOTIDE SEQUENCE</scope>
</reference>
<dbReference type="EMBL" id="FM207745">
    <property type="protein sequence ID" value="CAR63606.1"/>
    <property type="molecule type" value="mRNA"/>
</dbReference>
<evidence type="ECO:0000313" key="4">
    <source>
        <dbReference type="WBParaSite" id="ACAC_0000440101-mRNA-1"/>
    </source>
</evidence>
<reference evidence="3" key="3">
    <citation type="submission" date="2012-09" db="EMBL/GenBank/DDBJ databases">
        <authorList>
            <person name="Martin A.A."/>
        </authorList>
    </citation>
    <scope>NUCLEOTIDE SEQUENCE</scope>
</reference>